<evidence type="ECO:0000259" key="5">
    <source>
        <dbReference type="PROSITE" id="PS51645"/>
    </source>
</evidence>
<evidence type="ECO:0000256" key="4">
    <source>
        <dbReference type="ARBA" id="ARBA00022827"/>
    </source>
</evidence>
<gene>
    <name evidence="6" type="ORF">RLT85_00040</name>
</gene>
<dbReference type="InterPro" id="IPR006050">
    <property type="entry name" value="DNA_photolyase_N"/>
</dbReference>
<dbReference type="Gene3D" id="1.25.40.80">
    <property type="match status" value="1"/>
</dbReference>
<dbReference type="EMBL" id="JAVRBG010000001">
    <property type="protein sequence ID" value="MDT0293019.1"/>
    <property type="molecule type" value="Genomic_DNA"/>
</dbReference>
<dbReference type="EC" id="4.1.99.3" evidence="6"/>
<proteinExistence type="predicted"/>
<keyword evidence="6" id="KW-0456">Lyase</keyword>
<dbReference type="Gene3D" id="1.10.579.10">
    <property type="entry name" value="DNA Cyclobutane Dipyrimidine Photolyase, subunit A, domain 3"/>
    <property type="match status" value="1"/>
</dbReference>
<protein>
    <submittedName>
        <fullName evidence="6">Deoxyribodipyrimidine photo-lyase</fullName>
        <ecNumber evidence="6">4.1.99.3</ecNumber>
    </submittedName>
</protein>
<evidence type="ECO:0000313" key="6">
    <source>
        <dbReference type="EMBL" id="MDT0293019.1"/>
    </source>
</evidence>
<name>A0ABU2KE95_9FLAO</name>
<keyword evidence="4" id="KW-0274">FAD</keyword>
<dbReference type="InterPro" id="IPR014729">
    <property type="entry name" value="Rossmann-like_a/b/a_fold"/>
</dbReference>
<feature type="domain" description="Photolyase/cryptochrome alpha/beta" evidence="5">
    <location>
        <begin position="1"/>
        <end position="130"/>
    </location>
</feature>
<dbReference type="PANTHER" id="PTHR11455">
    <property type="entry name" value="CRYPTOCHROME"/>
    <property type="match status" value="1"/>
</dbReference>
<dbReference type="Pfam" id="PF03441">
    <property type="entry name" value="FAD_binding_7"/>
    <property type="match status" value="1"/>
</dbReference>
<dbReference type="InterPro" id="IPR036155">
    <property type="entry name" value="Crypto/Photolyase_N_sf"/>
</dbReference>
<dbReference type="InterPro" id="IPR005101">
    <property type="entry name" value="Cryptochr/Photolyase_FAD-bd"/>
</dbReference>
<dbReference type="SUPFAM" id="SSF52425">
    <property type="entry name" value="Cryptochrome/photolyase, N-terminal domain"/>
    <property type="match status" value="1"/>
</dbReference>
<evidence type="ECO:0000256" key="3">
    <source>
        <dbReference type="ARBA" id="ARBA00022630"/>
    </source>
</evidence>
<comment type="cofactor">
    <cofactor evidence="2">
        <name>FAD</name>
        <dbReference type="ChEBI" id="CHEBI:57692"/>
    </cofactor>
</comment>
<dbReference type="InterPro" id="IPR002081">
    <property type="entry name" value="Cryptochrome/DNA_photolyase_1"/>
</dbReference>
<evidence type="ECO:0000256" key="2">
    <source>
        <dbReference type="ARBA" id="ARBA00001974"/>
    </source>
</evidence>
<organism evidence="6 7">
    <name type="scientific">Mesonia ostreae</name>
    <dbReference type="NCBI Taxonomy" id="861110"/>
    <lineage>
        <taxon>Bacteria</taxon>
        <taxon>Pseudomonadati</taxon>
        <taxon>Bacteroidota</taxon>
        <taxon>Flavobacteriia</taxon>
        <taxon>Flavobacteriales</taxon>
        <taxon>Flavobacteriaceae</taxon>
        <taxon>Mesonia</taxon>
    </lineage>
</organism>
<dbReference type="GO" id="GO:0003904">
    <property type="term" value="F:deoxyribodipyrimidine photo-lyase activity"/>
    <property type="evidence" value="ECO:0007669"/>
    <property type="project" value="UniProtKB-EC"/>
</dbReference>
<dbReference type="SUPFAM" id="SSF48173">
    <property type="entry name" value="Cryptochrome/photolyase FAD-binding domain"/>
    <property type="match status" value="1"/>
</dbReference>
<dbReference type="Pfam" id="PF00875">
    <property type="entry name" value="DNA_photolyase"/>
    <property type="match status" value="1"/>
</dbReference>
<dbReference type="Proteomes" id="UP001182991">
    <property type="component" value="Unassembled WGS sequence"/>
</dbReference>
<comment type="cofactor">
    <cofactor evidence="1">
        <name>(6R)-5,10-methylene-5,6,7,8-tetrahydrofolate</name>
        <dbReference type="ChEBI" id="CHEBI:15636"/>
    </cofactor>
</comment>
<keyword evidence="7" id="KW-1185">Reference proteome</keyword>
<dbReference type="PANTHER" id="PTHR11455:SF9">
    <property type="entry name" value="CRYPTOCHROME CIRCADIAN CLOCK 5 ISOFORM X1"/>
    <property type="match status" value="1"/>
</dbReference>
<keyword evidence="3" id="KW-0285">Flavoprotein</keyword>
<dbReference type="Gene3D" id="3.40.50.620">
    <property type="entry name" value="HUPs"/>
    <property type="match status" value="1"/>
</dbReference>
<dbReference type="RefSeq" id="WP_311399997.1">
    <property type="nucleotide sequence ID" value="NZ_JAVRBG010000001.1"/>
</dbReference>
<reference evidence="7" key="1">
    <citation type="submission" date="2023-07" db="EMBL/GenBank/DDBJ databases">
        <title>Isolating and identifying novel microbial strains from the Mariana Trench.</title>
        <authorList>
            <person name="Fu H."/>
        </authorList>
    </citation>
    <scope>NUCLEOTIDE SEQUENCE [LARGE SCALE GENOMIC DNA]</scope>
    <source>
        <strain evidence="7">T-y2</strain>
    </source>
</reference>
<evidence type="ECO:0000256" key="1">
    <source>
        <dbReference type="ARBA" id="ARBA00001932"/>
    </source>
</evidence>
<accession>A0ABU2KE95</accession>
<dbReference type="PROSITE" id="PS51645">
    <property type="entry name" value="PHR_CRY_ALPHA_BETA"/>
    <property type="match status" value="1"/>
</dbReference>
<evidence type="ECO:0000313" key="7">
    <source>
        <dbReference type="Proteomes" id="UP001182991"/>
    </source>
</evidence>
<sequence>MNVVWFKRDLRLEDNAALQLACEFPEPLLLVYILEPSLIENQHTSLRHVQFIKESLFNLNTLLKAFNTQILLVQDEVKPTFQKLHSEYNIKTVFSTQEIGISITYERDIEMAQWFEEKNIVWTETQCNGVIRGLKNRKGWSYAWKKYMNAEECYPNLDDSNLLLIDDVESIQRNFKIIDCKTPKHKFQKGGRNEAIRWADSFFQNRIFHYNEGISKPELSRKTCSRLSPYFAWGNLSIREIYKRAIQLKNEATDKRPINAFLARLRWQSHFIQKFEMEPRMEFQAVNRVFLELPQPKNERFIDAWKSGLTGYPLVDASVRALKRNRVSQF</sequence>
<comment type="caution">
    <text evidence="6">The sequence shown here is derived from an EMBL/GenBank/DDBJ whole genome shotgun (WGS) entry which is preliminary data.</text>
</comment>
<dbReference type="InterPro" id="IPR036134">
    <property type="entry name" value="Crypto/Photolyase_FAD-like_sf"/>
</dbReference>